<evidence type="ECO:0000313" key="2">
    <source>
        <dbReference type="Proteomes" id="UP000265341"/>
    </source>
</evidence>
<dbReference type="AlphaFoldDB" id="A0A399ELM9"/>
<dbReference type="RefSeq" id="WP_119279782.1">
    <property type="nucleotide sequence ID" value="NZ_QWLA01000079.1"/>
</dbReference>
<evidence type="ECO:0008006" key="3">
    <source>
        <dbReference type="Google" id="ProtNLM"/>
    </source>
</evidence>
<evidence type="ECO:0000313" key="1">
    <source>
        <dbReference type="EMBL" id="RIH83332.1"/>
    </source>
</evidence>
<name>A0A399ELM9_9DEIN</name>
<proteinExistence type="predicted"/>
<dbReference type="Proteomes" id="UP000265341">
    <property type="component" value="Unassembled WGS sequence"/>
</dbReference>
<dbReference type="OrthoDB" id="2970764at2"/>
<organism evidence="1 2">
    <name type="scientific">Calidithermus roseus</name>
    <dbReference type="NCBI Taxonomy" id="1644118"/>
    <lineage>
        <taxon>Bacteria</taxon>
        <taxon>Thermotogati</taxon>
        <taxon>Deinococcota</taxon>
        <taxon>Deinococci</taxon>
        <taxon>Thermales</taxon>
        <taxon>Thermaceae</taxon>
        <taxon>Calidithermus</taxon>
    </lineage>
</organism>
<accession>A0A399ELM9</accession>
<comment type="caution">
    <text evidence="1">The sequence shown here is derived from an EMBL/GenBank/DDBJ whole genome shotgun (WGS) entry which is preliminary data.</text>
</comment>
<sequence length="92" mass="10670">MVRKQLYLREDQEQELKLKARETGLSEAELVRLALDRLLHEGTASLPGHVQALATFLEQARKISQQHRLPEGWRFEREALYTRESRWGGGEG</sequence>
<gene>
    <name evidence="1" type="ORF">Mrose_03071</name>
</gene>
<keyword evidence="2" id="KW-1185">Reference proteome</keyword>
<dbReference type="EMBL" id="QWLA01000079">
    <property type="protein sequence ID" value="RIH83332.1"/>
    <property type="molecule type" value="Genomic_DNA"/>
</dbReference>
<reference evidence="1 2" key="1">
    <citation type="submission" date="2018-08" db="EMBL/GenBank/DDBJ databases">
        <title>Meiothermus roseus NBRC 110900 genome sequencing project.</title>
        <authorList>
            <person name="Da Costa M.S."/>
            <person name="Albuquerque L."/>
            <person name="Raposo P."/>
            <person name="Froufe H.J.C."/>
            <person name="Barroso C.S."/>
            <person name="Egas C."/>
        </authorList>
    </citation>
    <scope>NUCLEOTIDE SEQUENCE [LARGE SCALE GENOMIC DNA]</scope>
    <source>
        <strain evidence="1 2">NBRC 110900</strain>
    </source>
</reference>
<protein>
    <recommendedName>
        <fullName evidence="3">Ribbon-helix-helix protein CopG domain-containing protein</fullName>
    </recommendedName>
</protein>